<proteinExistence type="predicted"/>
<evidence type="ECO:0000313" key="1">
    <source>
        <dbReference type="WBParaSite" id="GPUH_0001230201-mRNA-1"/>
    </source>
</evidence>
<name>A0A183DU97_9BILA</name>
<organism evidence="1">
    <name type="scientific">Gongylonema pulchrum</name>
    <dbReference type="NCBI Taxonomy" id="637853"/>
    <lineage>
        <taxon>Eukaryota</taxon>
        <taxon>Metazoa</taxon>
        <taxon>Ecdysozoa</taxon>
        <taxon>Nematoda</taxon>
        <taxon>Chromadorea</taxon>
        <taxon>Rhabditida</taxon>
        <taxon>Spirurina</taxon>
        <taxon>Spiruromorpha</taxon>
        <taxon>Spiruroidea</taxon>
        <taxon>Gongylonematidae</taxon>
        <taxon>Gongylonema</taxon>
    </lineage>
</organism>
<protein>
    <submittedName>
        <fullName evidence="1">Uncharacterized protein</fullName>
    </submittedName>
</protein>
<dbReference type="AlphaFoldDB" id="A0A183DU97"/>
<accession>A0A183DU97</accession>
<dbReference type="WBParaSite" id="GPUH_0001230201-mRNA-1">
    <property type="protein sequence ID" value="GPUH_0001230201-mRNA-1"/>
    <property type="gene ID" value="GPUH_0001230201"/>
</dbReference>
<sequence>MLFYALKFTVIESTELEDPSDRALLRQIDWRCECLRERLKLVQSSNEWMEISEELIAALIHSYEVRHICSVMLESICISWNEGRIGAAQQ</sequence>
<reference evidence="1" key="1">
    <citation type="submission" date="2016-06" db="UniProtKB">
        <authorList>
            <consortium name="WormBaseParasite"/>
        </authorList>
    </citation>
    <scope>IDENTIFICATION</scope>
</reference>